<keyword evidence="3" id="KW-0238">DNA-binding</keyword>
<dbReference type="SMART" id="SM00850">
    <property type="entry name" value="LytTR"/>
    <property type="match status" value="1"/>
</dbReference>
<reference evidence="4" key="1">
    <citation type="journal article" date="2019" name="Int. J. Syst. Evol. Microbiol.">
        <title>The Global Catalogue of Microorganisms (GCM) 10K type strain sequencing project: providing services to taxonomists for standard genome sequencing and annotation.</title>
        <authorList>
            <consortium name="The Broad Institute Genomics Platform"/>
            <consortium name="The Broad Institute Genome Sequencing Center for Infectious Disease"/>
            <person name="Wu L."/>
            <person name="Ma J."/>
        </authorList>
    </citation>
    <scope>NUCLEOTIDE SEQUENCE [LARGE SCALE GENOMIC DNA]</scope>
    <source>
        <strain evidence="4">KCTC 42805</strain>
    </source>
</reference>
<keyword evidence="1" id="KW-1133">Transmembrane helix</keyword>
<feature type="transmembrane region" description="Helical" evidence="1">
    <location>
        <begin position="40"/>
        <end position="58"/>
    </location>
</feature>
<organism evidence="3 4">
    <name type="scientific">Spirosoma soli</name>
    <dbReference type="NCBI Taxonomy" id="1770529"/>
    <lineage>
        <taxon>Bacteria</taxon>
        <taxon>Pseudomonadati</taxon>
        <taxon>Bacteroidota</taxon>
        <taxon>Cytophagia</taxon>
        <taxon>Cytophagales</taxon>
        <taxon>Cytophagaceae</taxon>
        <taxon>Spirosoma</taxon>
    </lineage>
</organism>
<name>A0ABW5LWW6_9BACT</name>
<gene>
    <name evidence="3" type="ORF">ACFSUS_01445</name>
</gene>
<dbReference type="EMBL" id="JBHULN010000001">
    <property type="protein sequence ID" value="MFD2569277.1"/>
    <property type="molecule type" value="Genomic_DNA"/>
</dbReference>
<feature type="transmembrane region" description="Helical" evidence="1">
    <location>
        <begin position="7"/>
        <end position="28"/>
    </location>
</feature>
<evidence type="ECO:0000313" key="4">
    <source>
        <dbReference type="Proteomes" id="UP001597469"/>
    </source>
</evidence>
<dbReference type="Gene3D" id="2.40.50.1020">
    <property type="entry name" value="LytTr DNA-binding domain"/>
    <property type="match status" value="1"/>
</dbReference>
<keyword evidence="1" id="KW-0472">Membrane</keyword>
<dbReference type="RefSeq" id="WP_381518054.1">
    <property type="nucleotide sequence ID" value="NZ_JBHULN010000001.1"/>
</dbReference>
<dbReference type="GO" id="GO:0003677">
    <property type="term" value="F:DNA binding"/>
    <property type="evidence" value="ECO:0007669"/>
    <property type="project" value="UniProtKB-KW"/>
</dbReference>
<evidence type="ECO:0000259" key="2">
    <source>
        <dbReference type="PROSITE" id="PS50930"/>
    </source>
</evidence>
<feature type="transmembrane region" description="Helical" evidence="1">
    <location>
        <begin position="118"/>
        <end position="137"/>
    </location>
</feature>
<feature type="transmembrane region" description="Helical" evidence="1">
    <location>
        <begin position="79"/>
        <end position="98"/>
    </location>
</feature>
<feature type="domain" description="HTH LytTR-type" evidence="2">
    <location>
        <begin position="168"/>
        <end position="270"/>
    </location>
</feature>
<dbReference type="Pfam" id="PF04397">
    <property type="entry name" value="LytTR"/>
    <property type="match status" value="1"/>
</dbReference>
<dbReference type="InterPro" id="IPR007492">
    <property type="entry name" value="LytTR_DNA-bd_dom"/>
</dbReference>
<dbReference type="Proteomes" id="UP001597469">
    <property type="component" value="Unassembled WGS sequence"/>
</dbReference>
<sequence length="275" mass="31659">MTRKRWIQLVGAVFTAVFLVTFDNVPLVDLLQKPTYYRDLSLTFIASFLLFSYVSFITSQLDRRPGWAGSGLWRLTAQGVLGVVGASALAYGMAYAQYRFVDREHVFGTDSFLQVELPVMVLCLLFVNSLYVGGSYFRWREQSQIRPYQEQPSPPETSYVTTVIGIHGHKRINVPTDNIAFICVENGITWLFTFDNARYHLDEPLHQLMERLNPTQFFRVNRQYIVQLSACFSYEPADFSKLTLRLIPPFNLELTISQKTAAGFRRWIERQPAAD</sequence>
<protein>
    <submittedName>
        <fullName evidence="3">LytTR family DNA-binding domain-containing protein</fullName>
    </submittedName>
</protein>
<accession>A0ABW5LWW6</accession>
<evidence type="ECO:0000313" key="3">
    <source>
        <dbReference type="EMBL" id="MFD2569277.1"/>
    </source>
</evidence>
<dbReference type="PROSITE" id="PS50930">
    <property type="entry name" value="HTH_LYTTR"/>
    <property type="match status" value="1"/>
</dbReference>
<comment type="caution">
    <text evidence="3">The sequence shown here is derived from an EMBL/GenBank/DDBJ whole genome shotgun (WGS) entry which is preliminary data.</text>
</comment>
<keyword evidence="1" id="KW-0812">Transmembrane</keyword>
<evidence type="ECO:0000256" key="1">
    <source>
        <dbReference type="SAM" id="Phobius"/>
    </source>
</evidence>
<keyword evidence="4" id="KW-1185">Reference proteome</keyword>
<proteinExistence type="predicted"/>